<evidence type="ECO:0000256" key="3">
    <source>
        <dbReference type="ARBA" id="ARBA00022553"/>
    </source>
</evidence>
<dbReference type="PROSITE" id="PS50112">
    <property type="entry name" value="PAS"/>
    <property type="match status" value="1"/>
</dbReference>
<evidence type="ECO:0000256" key="6">
    <source>
        <dbReference type="SAM" id="Coils"/>
    </source>
</evidence>
<evidence type="ECO:0000313" key="12">
    <source>
        <dbReference type="Proteomes" id="UP001168338"/>
    </source>
</evidence>
<keyword evidence="5" id="KW-0418">Kinase</keyword>
<dbReference type="EMBL" id="VCYH01000003">
    <property type="protein sequence ID" value="MDN7024234.1"/>
    <property type="molecule type" value="Genomic_DNA"/>
</dbReference>
<feature type="compositionally biased region" description="Basic and acidic residues" evidence="7">
    <location>
        <begin position="10"/>
        <end position="22"/>
    </location>
</feature>
<sequence length="668" mass="75289">MSTPPRTPRKGTDPAESDGKTQELWREDDAPNHTLLSTAEVLNSISECLFVFDGGWRYTYVNTRGLAMARRRGEELIGSSLWEIFPELTGTDLERRFRHAMDHGVPVVFEYHYEPYGIWARFRLSPIPGGLMVFATDITGRKQAGEALREARENLEKRVRERTADLESANTQLQVEIGERRRSEAALRESEAKYRTLVETALDMVLIHDTKKILYINPAGVHLLGASHPDEILGRRFLEIVHPDFRDRVRKNVAQDLLGDSSPTTQLQILRLDGTPFWAEGKGVMTHIGGSPVIQVIVRDITERKRAEEALRQNREDLDRAQEIGQIGSWRLDVDRNVLTWSDETYRIFGVPAGTPLTYETFLACVHPDDRKYVDGRWRAGLGGEPYDIEHRIVVDGEVKWVREKAYLEIDDTGRLLGGFGIAQDITERKQAEVAFRRHTEDLARLHRKLQDANREANLYLDILTHDMGNTENVSNLYADLLIDSLQGTGEDADYAKKLQRSVQKSIEILKTVTTIRRIHRTTSGLRPVDLDTVIRDVIADFPGSTILCDGADSSVMADDLLSLVFDNLVGNAVKFGGSGVTVTVRAQDRDGEVLVSVEDTGPGVPDNEKDEIFHRYEQKKRGVGEGLGLFLVQILVERYGGRVWVDDRVPGRPEAGAAFRFTLRKAA</sequence>
<dbReference type="Gene3D" id="2.10.70.100">
    <property type="match status" value="1"/>
</dbReference>
<feature type="domain" description="PAC" evidence="10">
    <location>
        <begin position="263"/>
        <end position="313"/>
    </location>
</feature>
<comment type="caution">
    <text evidence="11">The sequence shown here is derived from an EMBL/GenBank/DDBJ whole genome shotgun (WGS) entry which is preliminary data.</text>
</comment>
<evidence type="ECO:0000256" key="7">
    <source>
        <dbReference type="SAM" id="MobiDB-lite"/>
    </source>
</evidence>
<feature type="coiled-coil region" evidence="6">
    <location>
        <begin position="141"/>
        <end position="172"/>
    </location>
</feature>
<feature type="domain" description="Histidine kinase" evidence="8">
    <location>
        <begin position="562"/>
        <end position="668"/>
    </location>
</feature>
<dbReference type="SUPFAM" id="SSF55874">
    <property type="entry name" value="ATPase domain of HSP90 chaperone/DNA topoisomerase II/histidine kinase"/>
    <property type="match status" value="1"/>
</dbReference>
<reference evidence="11" key="1">
    <citation type="submission" date="2019-05" db="EMBL/GenBank/DDBJ databases">
        <title>Methanoculleus sp. FWC-SCC1, a methanogenic archaeon isolated from deep marine cold seep.</title>
        <authorList>
            <person name="Chen Y.-W."/>
            <person name="Chen S.-C."/>
            <person name="Teng N.-H."/>
            <person name="Lai M.-C."/>
        </authorList>
    </citation>
    <scope>NUCLEOTIDE SEQUENCE</scope>
    <source>
        <strain evidence="11">FWC-SCC1</strain>
    </source>
</reference>
<keyword evidence="3" id="KW-0597">Phosphoprotein</keyword>
<dbReference type="Pfam" id="PF08447">
    <property type="entry name" value="PAS_3"/>
    <property type="match status" value="1"/>
</dbReference>
<dbReference type="InterPro" id="IPR052162">
    <property type="entry name" value="Sensor_kinase/Photoreceptor"/>
</dbReference>
<dbReference type="InterPro" id="IPR035965">
    <property type="entry name" value="PAS-like_dom_sf"/>
</dbReference>
<accession>A0ABT8M8H1</accession>
<dbReference type="Gene3D" id="3.30.565.10">
    <property type="entry name" value="Histidine kinase-like ATPase, C-terminal domain"/>
    <property type="match status" value="1"/>
</dbReference>
<gene>
    <name evidence="11" type="ORF">FGU65_04905</name>
</gene>
<dbReference type="Pfam" id="PF08448">
    <property type="entry name" value="PAS_4"/>
    <property type="match status" value="1"/>
</dbReference>
<dbReference type="InterPro" id="IPR036890">
    <property type="entry name" value="HATPase_C_sf"/>
</dbReference>
<evidence type="ECO:0000259" key="10">
    <source>
        <dbReference type="PROSITE" id="PS50113"/>
    </source>
</evidence>
<dbReference type="SMART" id="SM00091">
    <property type="entry name" value="PAS"/>
    <property type="match status" value="3"/>
</dbReference>
<keyword evidence="6" id="KW-0175">Coiled coil</keyword>
<dbReference type="PRINTS" id="PR00344">
    <property type="entry name" value="BCTRLSENSOR"/>
</dbReference>
<feature type="domain" description="PAS" evidence="9">
    <location>
        <begin position="190"/>
        <end position="260"/>
    </location>
</feature>
<dbReference type="PANTHER" id="PTHR43304:SF1">
    <property type="entry name" value="PAC DOMAIN-CONTAINING PROTEIN"/>
    <property type="match status" value="1"/>
</dbReference>
<comment type="catalytic activity">
    <reaction evidence="1">
        <text>ATP + protein L-histidine = ADP + protein N-phospho-L-histidine.</text>
        <dbReference type="EC" id="2.7.13.3"/>
    </reaction>
</comment>
<dbReference type="NCBIfam" id="TIGR00229">
    <property type="entry name" value="sensory_box"/>
    <property type="match status" value="3"/>
</dbReference>
<keyword evidence="4" id="KW-0808">Transferase</keyword>
<evidence type="ECO:0000256" key="2">
    <source>
        <dbReference type="ARBA" id="ARBA00012438"/>
    </source>
</evidence>
<feature type="coiled-coil region" evidence="6">
    <location>
        <begin position="436"/>
        <end position="463"/>
    </location>
</feature>
<dbReference type="Pfam" id="PF02518">
    <property type="entry name" value="HATPase_c"/>
    <property type="match status" value="1"/>
</dbReference>
<dbReference type="RefSeq" id="WP_301663334.1">
    <property type="nucleotide sequence ID" value="NZ_VCYH01000003.1"/>
</dbReference>
<evidence type="ECO:0000256" key="4">
    <source>
        <dbReference type="ARBA" id="ARBA00022679"/>
    </source>
</evidence>
<dbReference type="SMART" id="SM00387">
    <property type="entry name" value="HATPase_c"/>
    <property type="match status" value="1"/>
</dbReference>
<protein>
    <recommendedName>
        <fullName evidence="2">histidine kinase</fullName>
        <ecNumber evidence="2">2.7.13.3</ecNumber>
    </recommendedName>
</protein>
<dbReference type="SUPFAM" id="SSF55785">
    <property type="entry name" value="PYP-like sensor domain (PAS domain)"/>
    <property type="match status" value="3"/>
</dbReference>
<keyword evidence="12" id="KW-1185">Reference proteome</keyword>
<dbReference type="InterPro" id="IPR005467">
    <property type="entry name" value="His_kinase_dom"/>
</dbReference>
<dbReference type="InterPro" id="IPR013656">
    <property type="entry name" value="PAS_4"/>
</dbReference>
<dbReference type="EC" id="2.7.13.3" evidence="2"/>
<evidence type="ECO:0000256" key="1">
    <source>
        <dbReference type="ARBA" id="ARBA00000085"/>
    </source>
</evidence>
<dbReference type="SMART" id="SM00086">
    <property type="entry name" value="PAC"/>
    <property type="match status" value="2"/>
</dbReference>
<dbReference type="InterPro" id="IPR001610">
    <property type="entry name" value="PAC"/>
</dbReference>
<name>A0ABT8M8H1_9EURY</name>
<evidence type="ECO:0000259" key="9">
    <source>
        <dbReference type="PROSITE" id="PS50112"/>
    </source>
</evidence>
<dbReference type="CDD" id="cd00130">
    <property type="entry name" value="PAS"/>
    <property type="match status" value="3"/>
</dbReference>
<dbReference type="InterPro" id="IPR000700">
    <property type="entry name" value="PAS-assoc_C"/>
</dbReference>
<feature type="region of interest" description="Disordered" evidence="7">
    <location>
        <begin position="1"/>
        <end position="22"/>
    </location>
</feature>
<feature type="domain" description="PAC" evidence="10">
    <location>
        <begin position="385"/>
        <end position="438"/>
    </location>
</feature>
<dbReference type="Gene3D" id="3.30.450.20">
    <property type="entry name" value="PAS domain"/>
    <property type="match status" value="3"/>
</dbReference>
<dbReference type="PANTHER" id="PTHR43304">
    <property type="entry name" value="PHYTOCHROME-LIKE PROTEIN CPH1"/>
    <property type="match status" value="1"/>
</dbReference>
<evidence type="ECO:0000259" key="8">
    <source>
        <dbReference type="PROSITE" id="PS50109"/>
    </source>
</evidence>
<dbReference type="InterPro" id="IPR013655">
    <property type="entry name" value="PAS_fold_3"/>
</dbReference>
<dbReference type="PROSITE" id="PS50113">
    <property type="entry name" value="PAC"/>
    <property type="match status" value="2"/>
</dbReference>
<dbReference type="InterPro" id="IPR003594">
    <property type="entry name" value="HATPase_dom"/>
</dbReference>
<evidence type="ECO:0000313" key="11">
    <source>
        <dbReference type="EMBL" id="MDN7024234.1"/>
    </source>
</evidence>
<proteinExistence type="predicted"/>
<dbReference type="Pfam" id="PF13188">
    <property type="entry name" value="PAS_8"/>
    <property type="match status" value="1"/>
</dbReference>
<organism evidence="11 12">
    <name type="scientific">Methanoculleus frigidifontis</name>
    <dbReference type="NCBI Taxonomy" id="2584085"/>
    <lineage>
        <taxon>Archaea</taxon>
        <taxon>Methanobacteriati</taxon>
        <taxon>Methanobacteriota</taxon>
        <taxon>Stenosarchaea group</taxon>
        <taxon>Methanomicrobia</taxon>
        <taxon>Methanomicrobiales</taxon>
        <taxon>Methanomicrobiaceae</taxon>
        <taxon>Methanoculleus</taxon>
    </lineage>
</organism>
<dbReference type="PROSITE" id="PS50109">
    <property type="entry name" value="HIS_KIN"/>
    <property type="match status" value="1"/>
</dbReference>
<evidence type="ECO:0000256" key="5">
    <source>
        <dbReference type="ARBA" id="ARBA00022777"/>
    </source>
</evidence>
<dbReference type="InterPro" id="IPR000014">
    <property type="entry name" value="PAS"/>
</dbReference>
<dbReference type="InterPro" id="IPR004358">
    <property type="entry name" value="Sig_transdc_His_kin-like_C"/>
</dbReference>
<dbReference type="Proteomes" id="UP001168338">
    <property type="component" value="Unassembled WGS sequence"/>
</dbReference>